<sequence length="206" mass="22882">MQGALELLVKQREACGILKDNFYLFARPEAMTHFRGSDCLRNFAKASGAKCVASLTSTKLRKHAATLSTVLNMTDTEMDQLANFLGHDIRIHREFYRLPEKTLQLAKISKVLMALEQGRLAEFHGKNLDEIRIDPDEKLLDSGDNVDMTVQEGNSSFDDPLVEETLPSPDANEMVPPPSKKRKPPPSDQEISSEVNAPKTSSKAKG</sequence>
<dbReference type="RefSeq" id="XP_013856027.1">
    <property type="nucleotide sequence ID" value="XM_014000573.1"/>
</dbReference>
<feature type="compositionally biased region" description="Polar residues" evidence="1">
    <location>
        <begin position="189"/>
        <end position="206"/>
    </location>
</feature>
<dbReference type="PANTHER" id="PTHR33480:SF5">
    <property type="entry name" value="SI:DKEY-51D8.9"/>
    <property type="match status" value="1"/>
</dbReference>
<dbReference type="AlphaFoldDB" id="A0A2I4AKL4"/>
<name>A0A2I4AKL4_AUSLI</name>
<keyword evidence="2" id="KW-1185">Reference proteome</keyword>
<organism evidence="2 3">
    <name type="scientific">Austrofundulus limnaeus</name>
    <name type="common">Annual killifish</name>
    <dbReference type="NCBI Taxonomy" id="52670"/>
    <lineage>
        <taxon>Eukaryota</taxon>
        <taxon>Metazoa</taxon>
        <taxon>Chordata</taxon>
        <taxon>Craniata</taxon>
        <taxon>Vertebrata</taxon>
        <taxon>Euteleostomi</taxon>
        <taxon>Actinopterygii</taxon>
        <taxon>Neopterygii</taxon>
        <taxon>Teleostei</taxon>
        <taxon>Neoteleostei</taxon>
        <taxon>Acanthomorphata</taxon>
        <taxon>Ovalentaria</taxon>
        <taxon>Atherinomorphae</taxon>
        <taxon>Cyprinodontiformes</taxon>
        <taxon>Rivulidae</taxon>
        <taxon>Austrofundulus</taxon>
    </lineage>
</organism>
<gene>
    <name evidence="3" type="primary">LOC106511840</name>
</gene>
<dbReference type="OrthoDB" id="8447279at2759"/>
<reference evidence="3" key="1">
    <citation type="submission" date="2025-08" db="UniProtKB">
        <authorList>
            <consortium name="RefSeq"/>
        </authorList>
    </citation>
    <scope>IDENTIFICATION</scope>
</reference>
<proteinExistence type="predicted"/>
<dbReference type="GeneID" id="106511840"/>
<dbReference type="STRING" id="52670.A0A2I4AKL4"/>
<evidence type="ECO:0000313" key="2">
    <source>
        <dbReference type="Proteomes" id="UP000192220"/>
    </source>
</evidence>
<dbReference type="InParanoid" id="A0A2I4AKL4"/>
<protein>
    <submittedName>
        <fullName evidence="3">Uncharacterized protein LOC106511840</fullName>
    </submittedName>
</protein>
<dbReference type="Proteomes" id="UP000192220">
    <property type="component" value="Unplaced"/>
</dbReference>
<feature type="region of interest" description="Disordered" evidence="1">
    <location>
        <begin position="138"/>
        <end position="206"/>
    </location>
</feature>
<dbReference type="KEGG" id="alim:106511840"/>
<evidence type="ECO:0000256" key="1">
    <source>
        <dbReference type="SAM" id="MobiDB-lite"/>
    </source>
</evidence>
<accession>A0A2I4AKL4</accession>
<evidence type="ECO:0000313" key="3">
    <source>
        <dbReference type="RefSeq" id="XP_013856027.1"/>
    </source>
</evidence>
<dbReference type="PANTHER" id="PTHR33480">
    <property type="entry name" value="SET DOMAIN-CONTAINING PROTEIN-RELATED"/>
    <property type="match status" value="1"/>
</dbReference>